<dbReference type="Proteomes" id="UP000494206">
    <property type="component" value="Unassembled WGS sequence"/>
</dbReference>
<protein>
    <submittedName>
        <fullName evidence="1">Uncharacterized protein</fullName>
    </submittedName>
</protein>
<dbReference type="AlphaFoldDB" id="A0A8S1EJN2"/>
<evidence type="ECO:0000313" key="1">
    <source>
        <dbReference type="EMBL" id="CAB3399853.1"/>
    </source>
</evidence>
<accession>A0A8S1EJN2</accession>
<organism evidence="1 2">
    <name type="scientific">Caenorhabditis bovis</name>
    <dbReference type="NCBI Taxonomy" id="2654633"/>
    <lineage>
        <taxon>Eukaryota</taxon>
        <taxon>Metazoa</taxon>
        <taxon>Ecdysozoa</taxon>
        <taxon>Nematoda</taxon>
        <taxon>Chromadorea</taxon>
        <taxon>Rhabditida</taxon>
        <taxon>Rhabditina</taxon>
        <taxon>Rhabditomorpha</taxon>
        <taxon>Rhabditoidea</taxon>
        <taxon>Rhabditidae</taxon>
        <taxon>Peloderinae</taxon>
        <taxon>Caenorhabditis</taxon>
    </lineage>
</organism>
<proteinExistence type="predicted"/>
<name>A0A8S1EJN2_9PELO</name>
<dbReference type="EMBL" id="CADEPM010000002">
    <property type="protein sequence ID" value="CAB3399853.1"/>
    <property type="molecule type" value="Genomic_DNA"/>
</dbReference>
<sequence length="89" mass="10590">MNNLRKILSVNYANTYQLTQWWHRLNHYNRLIKAMDELLPYCIKQEHHTTSTGVAMIGEKVKETIAIFEDYMKTGRKVPKVWLFFKASS</sequence>
<gene>
    <name evidence="1" type="ORF">CBOVIS_LOCUS2910</name>
</gene>
<evidence type="ECO:0000313" key="2">
    <source>
        <dbReference type="Proteomes" id="UP000494206"/>
    </source>
</evidence>
<reference evidence="1 2" key="1">
    <citation type="submission" date="2020-04" db="EMBL/GenBank/DDBJ databases">
        <authorList>
            <person name="Laetsch R D."/>
            <person name="Stevens L."/>
            <person name="Kumar S."/>
            <person name="Blaxter L. M."/>
        </authorList>
    </citation>
    <scope>NUCLEOTIDE SEQUENCE [LARGE SCALE GENOMIC DNA]</scope>
</reference>
<comment type="caution">
    <text evidence="1">The sequence shown here is derived from an EMBL/GenBank/DDBJ whole genome shotgun (WGS) entry which is preliminary data.</text>
</comment>
<keyword evidence="2" id="KW-1185">Reference proteome</keyword>